<proteinExistence type="predicted"/>
<reference evidence="4 5" key="1">
    <citation type="submission" date="2020-08" db="EMBL/GenBank/DDBJ databases">
        <title>Genomic Encyclopedia of Type Strains, Phase IV (KMG-V): Genome sequencing to study the core and pangenomes of soil and plant-associated prokaryotes.</title>
        <authorList>
            <person name="Whitman W."/>
        </authorList>
    </citation>
    <scope>NUCLEOTIDE SEQUENCE [LARGE SCALE GENOMIC DNA]</scope>
    <source>
        <strain evidence="4 5">MP601</strain>
    </source>
</reference>
<dbReference type="Gene3D" id="2.170.130.10">
    <property type="entry name" value="TonB-dependent receptor, plug domain"/>
    <property type="match status" value="1"/>
</dbReference>
<dbReference type="InterPro" id="IPR037066">
    <property type="entry name" value="Plug_dom_sf"/>
</dbReference>
<evidence type="ECO:0000313" key="4">
    <source>
        <dbReference type="EMBL" id="MBB6127075.1"/>
    </source>
</evidence>
<dbReference type="AlphaFoldDB" id="A0A841JF46"/>
<dbReference type="SUPFAM" id="SSF49464">
    <property type="entry name" value="Carboxypeptidase regulatory domain-like"/>
    <property type="match status" value="1"/>
</dbReference>
<name>A0A841JF46_9SPHI</name>
<comment type="caution">
    <text evidence="4">The sequence shown here is derived from an EMBL/GenBank/DDBJ whole genome shotgun (WGS) entry which is preliminary data.</text>
</comment>
<comment type="subcellular location">
    <subcellularLocation>
        <location evidence="1">Cell outer membrane</location>
    </subcellularLocation>
</comment>
<accession>A0A841JF46</accession>
<evidence type="ECO:0008006" key="6">
    <source>
        <dbReference type="Google" id="ProtNLM"/>
    </source>
</evidence>
<sequence length="748" mass="83780">MKTHIIKYIAVAFLFLLAPRFVFSQCRISGTVKNNNGEAIPFASILLKATGEGVKTDTTGTFNLSTNAKGKQLLLVTSVGYKSFRKEIALADSSIYLDIVLLQSDAQSLHEVIISAGSFEASDKAKGASLTAIDAFTVAGSNADVALALRSLPGSQQIGEADGLFVRGGTGDETKQFIDGTLVKNPNYPAVPGLQQYARVNPILFNGILFSTGGYSALYGQAMSSALILESVDLPAKSSAYFSVFTANLGAGIQELAKNKKSSYGVTLRYSNQAWYNSIISQRINYFSGPEYLEGDANFRIKTGKTGMLKFYTNWNTSNVGMRNPDIDSAALRSTYQVKGMNSYNNLSYRDYLNDDWKLEAGVAYSYSRINTIQNLTDADGQTINLPNYPFNEKNNHRIINNDFAQARLVFTLMFPHNQALRFGAEHFYSHDHGISNDSTIALTDNLTAAFAEGDIYLANNLAVKVGVRTEHSSLLSKWVIAPRASLAYRLNDGGQFNFAYGIFYQEPQNDFLYQTTDLHFSSATHYVLNYTKKAHNRFFRIEAYYKQYKDLIKTEPIISNNGKGYARGIELFFRDKKTFKNLDYWISYTYLNTKRDFLDYPDEIQPTFATPHTATIAIKKNFQDINTYVNISYAFATGRPYYNIRYDNVNSVSRIYDQGTTKNYSVLNLQVAHLMSLFKSWKQKPFSGFSVGINNLLGTNQLFGYNYSANGDIKMPLTLPARRYYYAGFFMSFGINRTSDILDNNNN</sequence>
<keyword evidence="2" id="KW-0472">Membrane</keyword>
<evidence type="ECO:0000256" key="3">
    <source>
        <dbReference type="ARBA" id="ARBA00023237"/>
    </source>
</evidence>
<dbReference type="SUPFAM" id="SSF56935">
    <property type="entry name" value="Porins"/>
    <property type="match status" value="1"/>
</dbReference>
<dbReference type="InterPro" id="IPR008969">
    <property type="entry name" value="CarboxyPept-like_regulatory"/>
</dbReference>
<dbReference type="InterPro" id="IPR036942">
    <property type="entry name" value="Beta-barrel_TonB_sf"/>
</dbReference>
<evidence type="ECO:0000313" key="5">
    <source>
        <dbReference type="Proteomes" id="UP000548326"/>
    </source>
</evidence>
<dbReference type="EMBL" id="JACHCA010000003">
    <property type="protein sequence ID" value="MBB6127075.1"/>
    <property type="molecule type" value="Genomic_DNA"/>
</dbReference>
<dbReference type="RefSeq" id="WP_183586292.1">
    <property type="nucleotide sequence ID" value="NZ_JACHCA010000003.1"/>
</dbReference>
<dbReference type="Gene3D" id="2.40.170.20">
    <property type="entry name" value="TonB-dependent receptor, beta-barrel domain"/>
    <property type="match status" value="1"/>
</dbReference>
<organism evidence="4 5">
    <name type="scientific">Mucilaginibacter lappiensis</name>
    <dbReference type="NCBI Taxonomy" id="354630"/>
    <lineage>
        <taxon>Bacteria</taxon>
        <taxon>Pseudomonadati</taxon>
        <taxon>Bacteroidota</taxon>
        <taxon>Sphingobacteriia</taxon>
        <taxon>Sphingobacteriales</taxon>
        <taxon>Sphingobacteriaceae</taxon>
        <taxon>Mucilaginibacter</taxon>
    </lineage>
</organism>
<dbReference type="Pfam" id="PF13715">
    <property type="entry name" value="CarbopepD_reg_2"/>
    <property type="match status" value="1"/>
</dbReference>
<protein>
    <recommendedName>
        <fullName evidence="6">Outer membrane cobalamin receptor protein</fullName>
    </recommendedName>
</protein>
<gene>
    <name evidence="4" type="ORF">HDF22_001181</name>
</gene>
<keyword evidence="3" id="KW-0998">Cell outer membrane</keyword>
<evidence type="ECO:0000256" key="1">
    <source>
        <dbReference type="ARBA" id="ARBA00004442"/>
    </source>
</evidence>
<evidence type="ECO:0000256" key="2">
    <source>
        <dbReference type="ARBA" id="ARBA00023136"/>
    </source>
</evidence>
<dbReference type="GO" id="GO:0009279">
    <property type="term" value="C:cell outer membrane"/>
    <property type="evidence" value="ECO:0007669"/>
    <property type="project" value="UniProtKB-SubCell"/>
</dbReference>
<dbReference type="Gene3D" id="2.60.40.1120">
    <property type="entry name" value="Carboxypeptidase-like, regulatory domain"/>
    <property type="match status" value="1"/>
</dbReference>
<dbReference type="Proteomes" id="UP000548326">
    <property type="component" value="Unassembled WGS sequence"/>
</dbReference>